<keyword evidence="3" id="KW-1185">Reference proteome</keyword>
<reference evidence="2" key="1">
    <citation type="submission" date="2021-03" db="EMBL/GenBank/DDBJ databases">
        <authorList>
            <person name="Li Z."/>
            <person name="Yang C."/>
        </authorList>
    </citation>
    <scope>NUCLEOTIDE SEQUENCE</scope>
    <source>
        <strain evidence="2">Dzin_1.0</strain>
        <tissue evidence="2">Leaf</tissue>
    </source>
</reference>
<protein>
    <submittedName>
        <fullName evidence="2">Uncharacterized protein</fullName>
    </submittedName>
</protein>
<feature type="region of interest" description="Disordered" evidence="1">
    <location>
        <begin position="76"/>
        <end position="98"/>
    </location>
</feature>
<organism evidence="2 3">
    <name type="scientific">Dioscorea zingiberensis</name>
    <dbReference type="NCBI Taxonomy" id="325984"/>
    <lineage>
        <taxon>Eukaryota</taxon>
        <taxon>Viridiplantae</taxon>
        <taxon>Streptophyta</taxon>
        <taxon>Embryophyta</taxon>
        <taxon>Tracheophyta</taxon>
        <taxon>Spermatophyta</taxon>
        <taxon>Magnoliopsida</taxon>
        <taxon>Liliopsida</taxon>
        <taxon>Dioscoreales</taxon>
        <taxon>Dioscoreaceae</taxon>
        <taxon>Dioscorea</taxon>
    </lineage>
</organism>
<sequence length="98" mass="10464">MITRCRKLVVVERLDALQHLVLDDQEMESLPEWLITAEGEGKFREIQKMDIESNAQLLSRDPLIFHSELPNADAGNGGCAGGSGDVGAGNSGGANVSI</sequence>
<reference evidence="2" key="2">
    <citation type="journal article" date="2022" name="Hortic Res">
        <title>The genome of Dioscorea zingiberensis sheds light on the biosynthesis, origin and evolution of the medicinally important diosgenin saponins.</title>
        <authorList>
            <person name="Li Y."/>
            <person name="Tan C."/>
            <person name="Li Z."/>
            <person name="Guo J."/>
            <person name="Li S."/>
            <person name="Chen X."/>
            <person name="Wang C."/>
            <person name="Dai X."/>
            <person name="Yang H."/>
            <person name="Song W."/>
            <person name="Hou L."/>
            <person name="Xu J."/>
            <person name="Tong Z."/>
            <person name="Xu A."/>
            <person name="Yuan X."/>
            <person name="Wang W."/>
            <person name="Yang Q."/>
            <person name="Chen L."/>
            <person name="Sun Z."/>
            <person name="Wang K."/>
            <person name="Pan B."/>
            <person name="Chen J."/>
            <person name="Bao Y."/>
            <person name="Liu F."/>
            <person name="Qi X."/>
            <person name="Gang D.R."/>
            <person name="Wen J."/>
            <person name="Li J."/>
        </authorList>
    </citation>
    <scope>NUCLEOTIDE SEQUENCE</scope>
    <source>
        <strain evidence="2">Dzin_1.0</strain>
    </source>
</reference>
<evidence type="ECO:0000313" key="2">
    <source>
        <dbReference type="EMBL" id="KAJ0989842.1"/>
    </source>
</evidence>
<dbReference type="EMBL" id="JAGGNH010000001">
    <property type="protein sequence ID" value="KAJ0989842.1"/>
    <property type="molecule type" value="Genomic_DNA"/>
</dbReference>
<evidence type="ECO:0000313" key="3">
    <source>
        <dbReference type="Proteomes" id="UP001085076"/>
    </source>
</evidence>
<dbReference type="AlphaFoldDB" id="A0A9D5DIN7"/>
<gene>
    <name evidence="2" type="ORF">J5N97_008198</name>
</gene>
<dbReference type="Proteomes" id="UP001085076">
    <property type="component" value="Miscellaneous, Linkage group lg01"/>
</dbReference>
<accession>A0A9D5DIN7</accession>
<proteinExistence type="predicted"/>
<comment type="caution">
    <text evidence="2">The sequence shown here is derived from an EMBL/GenBank/DDBJ whole genome shotgun (WGS) entry which is preliminary data.</text>
</comment>
<name>A0A9D5DIN7_9LILI</name>
<evidence type="ECO:0000256" key="1">
    <source>
        <dbReference type="SAM" id="MobiDB-lite"/>
    </source>
</evidence>
<feature type="compositionally biased region" description="Gly residues" evidence="1">
    <location>
        <begin position="76"/>
        <end position="92"/>
    </location>
</feature>